<reference evidence="1 2" key="1">
    <citation type="submission" date="2024-07" db="EMBL/GenBank/DDBJ databases">
        <title>Section-level genome sequencing and comparative genomics of Aspergillus sections Usti and Cavernicolus.</title>
        <authorList>
            <consortium name="Lawrence Berkeley National Laboratory"/>
            <person name="Nybo J.L."/>
            <person name="Vesth T.C."/>
            <person name="Theobald S."/>
            <person name="Frisvad J.C."/>
            <person name="Larsen T.O."/>
            <person name="Kjaerboelling I."/>
            <person name="Rothschild-Mancinelli K."/>
            <person name="Lyhne E.K."/>
            <person name="Kogle M.E."/>
            <person name="Barry K."/>
            <person name="Clum A."/>
            <person name="Na H."/>
            <person name="Ledsgaard L."/>
            <person name="Lin J."/>
            <person name="Lipzen A."/>
            <person name="Kuo A."/>
            <person name="Riley R."/>
            <person name="Mondo S."/>
            <person name="Labutti K."/>
            <person name="Haridas S."/>
            <person name="Pangalinan J."/>
            <person name="Salamov A.A."/>
            <person name="Simmons B.A."/>
            <person name="Magnuson J.K."/>
            <person name="Chen J."/>
            <person name="Drula E."/>
            <person name="Henrissat B."/>
            <person name="Wiebenga A."/>
            <person name="Lubbers R.J."/>
            <person name="Gomes A.C."/>
            <person name="Makela M.R."/>
            <person name="Stajich J."/>
            <person name="Grigoriev I.V."/>
            <person name="Mortensen U.H."/>
            <person name="De Vries R.P."/>
            <person name="Baker S.E."/>
            <person name="Andersen M.R."/>
        </authorList>
    </citation>
    <scope>NUCLEOTIDE SEQUENCE [LARGE SCALE GENOMIC DNA]</scope>
    <source>
        <strain evidence="1 2">CBS 588.65</strain>
    </source>
</reference>
<proteinExistence type="predicted"/>
<evidence type="ECO:0000313" key="2">
    <source>
        <dbReference type="Proteomes" id="UP001610334"/>
    </source>
</evidence>
<organism evidence="1 2">
    <name type="scientific">Aspergillus granulosus</name>
    <dbReference type="NCBI Taxonomy" id="176169"/>
    <lineage>
        <taxon>Eukaryota</taxon>
        <taxon>Fungi</taxon>
        <taxon>Dikarya</taxon>
        <taxon>Ascomycota</taxon>
        <taxon>Pezizomycotina</taxon>
        <taxon>Eurotiomycetes</taxon>
        <taxon>Eurotiomycetidae</taxon>
        <taxon>Eurotiales</taxon>
        <taxon>Aspergillaceae</taxon>
        <taxon>Aspergillus</taxon>
        <taxon>Aspergillus subgen. Nidulantes</taxon>
    </lineage>
</organism>
<protein>
    <submittedName>
        <fullName evidence="1">Uncharacterized protein</fullName>
    </submittedName>
</protein>
<dbReference type="Proteomes" id="UP001610334">
    <property type="component" value="Unassembled WGS sequence"/>
</dbReference>
<accession>A0ABR4GU75</accession>
<gene>
    <name evidence="1" type="ORF">BJX63DRAFT_414764</name>
</gene>
<sequence>MDQAYHIPEHLYHILLTTSHIRKNPNHVVEKVRVPGTYTSLLAAKAAAHSCLLDAGYEKEWFETYEIMAGHSDEEASTSNYTCGLMVHATATDGAIFRVRIKIVANPAGLTSELPDGRVPVPLYYVIQASVEDGGDEASLVRVIDVKGTFTSYEEARKFASTVLLCPKDGITQGSFAEYSEAEQNETDCGYGDNVVVHAASGHGINYLVTVIKNQELEAVGIAEASMRIL</sequence>
<dbReference type="EMBL" id="JBFXLT010000175">
    <property type="protein sequence ID" value="KAL2802566.1"/>
    <property type="molecule type" value="Genomic_DNA"/>
</dbReference>
<keyword evidence="2" id="KW-1185">Reference proteome</keyword>
<comment type="caution">
    <text evidence="1">The sequence shown here is derived from an EMBL/GenBank/DDBJ whole genome shotgun (WGS) entry which is preliminary data.</text>
</comment>
<name>A0ABR4GU75_9EURO</name>
<evidence type="ECO:0000313" key="1">
    <source>
        <dbReference type="EMBL" id="KAL2802566.1"/>
    </source>
</evidence>